<dbReference type="eggNOG" id="COG2843">
    <property type="taxonomic scope" value="Bacteria"/>
</dbReference>
<evidence type="ECO:0000313" key="4">
    <source>
        <dbReference type="EMBL" id="SDS48448.1"/>
    </source>
</evidence>
<name>A0A1H1SKS4_9MICO</name>
<dbReference type="CDD" id="cd07381">
    <property type="entry name" value="MPP_CapA"/>
    <property type="match status" value="1"/>
</dbReference>
<evidence type="ECO:0000259" key="3">
    <source>
        <dbReference type="SMART" id="SM00854"/>
    </source>
</evidence>
<keyword evidence="2" id="KW-1133">Transmembrane helix</keyword>
<dbReference type="RefSeq" id="WP_167627841.1">
    <property type="nucleotide sequence ID" value="NZ_LT629770.1"/>
</dbReference>
<dbReference type="EMBL" id="LT629770">
    <property type="protein sequence ID" value="SDS48448.1"/>
    <property type="molecule type" value="Genomic_DNA"/>
</dbReference>
<dbReference type="Pfam" id="PF09587">
    <property type="entry name" value="PGA_cap"/>
    <property type="match status" value="1"/>
</dbReference>
<gene>
    <name evidence="4" type="ORF">SAMN04489809_1955</name>
</gene>
<dbReference type="SMART" id="SM00854">
    <property type="entry name" value="PGA_cap"/>
    <property type="match status" value="1"/>
</dbReference>
<evidence type="ECO:0000256" key="1">
    <source>
        <dbReference type="ARBA" id="ARBA00005662"/>
    </source>
</evidence>
<feature type="transmembrane region" description="Helical" evidence="2">
    <location>
        <begin position="57"/>
        <end position="78"/>
    </location>
</feature>
<dbReference type="SUPFAM" id="SSF56300">
    <property type="entry name" value="Metallo-dependent phosphatases"/>
    <property type="match status" value="1"/>
</dbReference>
<accession>A0A1H1SKS4</accession>
<dbReference type="AlphaFoldDB" id="A0A1H1SKS4"/>
<dbReference type="PANTHER" id="PTHR33393">
    <property type="entry name" value="POLYGLUTAMINE SYNTHESIS ACCESSORY PROTEIN RV0574C-RELATED"/>
    <property type="match status" value="1"/>
</dbReference>
<evidence type="ECO:0000256" key="2">
    <source>
        <dbReference type="SAM" id="Phobius"/>
    </source>
</evidence>
<feature type="transmembrane region" description="Helical" evidence="2">
    <location>
        <begin position="159"/>
        <end position="179"/>
    </location>
</feature>
<dbReference type="GeneID" id="36300080"/>
<comment type="similarity">
    <text evidence="1">Belongs to the CapA family.</text>
</comment>
<reference evidence="4 5" key="1">
    <citation type="submission" date="2016-10" db="EMBL/GenBank/DDBJ databases">
        <authorList>
            <person name="de Groot N.N."/>
        </authorList>
    </citation>
    <scope>NUCLEOTIDE SEQUENCE [LARGE SCALE GENOMIC DNA]</scope>
    <source>
        <strain evidence="4 5">DSM 15019</strain>
    </source>
</reference>
<dbReference type="eggNOG" id="COG4763">
    <property type="taxonomic scope" value="Bacteria"/>
</dbReference>
<dbReference type="InterPro" id="IPR019079">
    <property type="entry name" value="Capsule_synth_CapA"/>
</dbReference>
<dbReference type="Proteomes" id="UP000182126">
    <property type="component" value="Chromosome I"/>
</dbReference>
<feature type="domain" description="Capsule synthesis protein CapA" evidence="3">
    <location>
        <begin position="399"/>
        <end position="634"/>
    </location>
</feature>
<feature type="transmembrane region" description="Helical" evidence="2">
    <location>
        <begin position="90"/>
        <end position="111"/>
    </location>
</feature>
<sequence length="711" mass="74832">MATPPPFPTSRAPWGDAAKGLLIVLVVFWHVVLKTYLQVDWRLGIPLPGAWGLASDLIWPFLMPLFLFLSGYFASAALARPWAVVFRPRVVRFLYLYLLWSLIHAAAMWAFPDFPTFVPRSVSAFVEGVTISPPNTWYLYALALYFVVAKGLHRLPRGVLLVGSGMLSVAVAAGLVDVVSNRGSLLYNLFFFLGGAYLAPRIRRFTAKPRPALAGALTLGYLAAYAVMRVTGTETVPGVWPAVSVLGVAMGIAVAPILAGLPLVGRGLQALGVRTLPIYLLHMPLLALADAALVGVLSDAGQAAQLLAAVLLPIVLTAGLVAACIGLDRLTARDGLTWLWDLPRRRTAAGGAPRRVPWRTPVAVLTLVGVGLAVSAAAAIPARPAAIADRAGTLAGEVSIGAVGDILLYDASRGIPADRGRSTFDEVRPWFTEDIVTGNLEQVIAADTGVDKCAGSDHCLAFRSEPDAAAALRGFDVLNQANNHSHDFGREGVDETRAVLRAEGMDAVGDRNEVVVTRVGETTVALVGFAPYGGFNRVTDLRHVGQVVRAAAEQADLVVVHAHMGAEGPEADAVTGGTELSFGENRGDPQAFAHAAVDAGADLVVGHGPHVVRGAEFYRGRLIAYSLGNFAGGGIFGAEEETRFGAYLSVRLGADGTFLGGQIRSVRLDAEVGAPAPDPTGRAGALMDERGRRDFPGSAVVVDADGSIVLP</sequence>
<keyword evidence="2" id="KW-0812">Transmembrane</keyword>
<feature type="transmembrane region" description="Helical" evidence="2">
    <location>
        <begin position="276"/>
        <end position="297"/>
    </location>
</feature>
<proteinExistence type="inferred from homology"/>
<dbReference type="InterPro" id="IPR002656">
    <property type="entry name" value="Acyl_transf_3_dom"/>
</dbReference>
<feature type="transmembrane region" description="Helical" evidence="2">
    <location>
        <begin position="20"/>
        <end position="37"/>
    </location>
</feature>
<protein>
    <submittedName>
        <fullName evidence="4">Uncharacterized membrane protein YcfT</fullName>
    </submittedName>
</protein>
<feature type="transmembrane region" description="Helical" evidence="2">
    <location>
        <begin position="240"/>
        <end position="264"/>
    </location>
</feature>
<organism evidence="4 5">
    <name type="scientific">Microbacterium paraoxydans</name>
    <dbReference type="NCBI Taxonomy" id="199592"/>
    <lineage>
        <taxon>Bacteria</taxon>
        <taxon>Bacillati</taxon>
        <taxon>Actinomycetota</taxon>
        <taxon>Actinomycetes</taxon>
        <taxon>Micrococcales</taxon>
        <taxon>Microbacteriaceae</taxon>
        <taxon>Microbacterium</taxon>
    </lineage>
</organism>
<feature type="transmembrane region" description="Helical" evidence="2">
    <location>
        <begin position="212"/>
        <end position="228"/>
    </location>
</feature>
<dbReference type="InterPro" id="IPR052169">
    <property type="entry name" value="CW_Biosynth-Accessory"/>
</dbReference>
<feature type="transmembrane region" description="Helical" evidence="2">
    <location>
        <begin position="303"/>
        <end position="327"/>
    </location>
</feature>
<evidence type="ECO:0000313" key="5">
    <source>
        <dbReference type="Proteomes" id="UP000182126"/>
    </source>
</evidence>
<feature type="transmembrane region" description="Helical" evidence="2">
    <location>
        <begin position="362"/>
        <end position="380"/>
    </location>
</feature>
<feature type="transmembrane region" description="Helical" evidence="2">
    <location>
        <begin position="137"/>
        <end position="152"/>
    </location>
</feature>
<dbReference type="Pfam" id="PF01757">
    <property type="entry name" value="Acyl_transf_3"/>
    <property type="match status" value="1"/>
</dbReference>
<feature type="transmembrane region" description="Helical" evidence="2">
    <location>
        <begin position="185"/>
        <end position="200"/>
    </location>
</feature>
<dbReference type="InterPro" id="IPR029052">
    <property type="entry name" value="Metallo-depent_PP-like"/>
</dbReference>
<dbReference type="GO" id="GO:0016747">
    <property type="term" value="F:acyltransferase activity, transferring groups other than amino-acyl groups"/>
    <property type="evidence" value="ECO:0007669"/>
    <property type="project" value="InterPro"/>
</dbReference>
<dbReference type="PANTHER" id="PTHR33393:SF11">
    <property type="entry name" value="POLYGLUTAMINE SYNTHESIS ACCESSORY PROTEIN RV0574C-RELATED"/>
    <property type="match status" value="1"/>
</dbReference>
<keyword evidence="2" id="KW-0472">Membrane</keyword>